<name>A0ABZ2YVF7_9BACT</name>
<evidence type="ECO:0000313" key="1">
    <source>
        <dbReference type="EMBL" id="WZN43499.1"/>
    </source>
</evidence>
<organism evidence="1 2">
    <name type="scientific">Chitinophaga pollutisoli</name>
    <dbReference type="NCBI Taxonomy" id="3133966"/>
    <lineage>
        <taxon>Bacteria</taxon>
        <taxon>Pseudomonadati</taxon>
        <taxon>Bacteroidota</taxon>
        <taxon>Chitinophagia</taxon>
        <taxon>Chitinophagales</taxon>
        <taxon>Chitinophagaceae</taxon>
        <taxon>Chitinophaga</taxon>
    </lineage>
</organism>
<reference evidence="2" key="1">
    <citation type="submission" date="2024-03" db="EMBL/GenBank/DDBJ databases">
        <title>Chitinophaga horti sp. nov., isolated from garden soil.</title>
        <authorList>
            <person name="Lee D.S."/>
            <person name="Han D.M."/>
            <person name="Baek J.H."/>
            <person name="Choi D.G."/>
            <person name="Jeon J.H."/>
            <person name="Jeon C.O."/>
        </authorList>
    </citation>
    <scope>NUCLEOTIDE SEQUENCE [LARGE SCALE GENOMIC DNA]</scope>
    <source>
        <strain evidence="2">GPA1</strain>
    </source>
</reference>
<dbReference type="EMBL" id="CP149822">
    <property type="protein sequence ID" value="WZN43499.1"/>
    <property type="molecule type" value="Genomic_DNA"/>
</dbReference>
<keyword evidence="2" id="KW-1185">Reference proteome</keyword>
<sequence length="125" mass="15728">MNLMYKLYEETLKDFVDFFRFMWDDYKWQKYERTIPDVDGADVVLRFFAKHWTEEQIQAYRLERFKSRMEEWERVKWMPRWLREDKGLEAEKPVFKPFDIAEIDAILAKREEARELESKRREYIL</sequence>
<accession>A0ABZ2YVF7</accession>
<gene>
    <name evidence="1" type="ORF">WJU16_10705</name>
</gene>
<evidence type="ECO:0000313" key="2">
    <source>
        <dbReference type="Proteomes" id="UP001485459"/>
    </source>
</evidence>
<proteinExistence type="predicted"/>
<dbReference type="RefSeq" id="WP_341838307.1">
    <property type="nucleotide sequence ID" value="NZ_CP149822.1"/>
</dbReference>
<dbReference type="Proteomes" id="UP001485459">
    <property type="component" value="Chromosome"/>
</dbReference>
<protein>
    <submittedName>
        <fullName evidence="1">Uncharacterized protein</fullName>
    </submittedName>
</protein>